<evidence type="ECO:0000313" key="4">
    <source>
        <dbReference type="Proteomes" id="UP000772434"/>
    </source>
</evidence>
<proteinExistence type="predicted"/>
<keyword evidence="1" id="KW-0472">Membrane</keyword>
<gene>
    <name evidence="3" type="ORF">BDP27DRAFT_108950</name>
</gene>
<feature type="transmembrane region" description="Helical" evidence="1">
    <location>
        <begin position="38"/>
        <end position="59"/>
    </location>
</feature>
<dbReference type="InterPro" id="IPR045339">
    <property type="entry name" value="DUF6534"/>
</dbReference>
<feature type="transmembrane region" description="Helical" evidence="1">
    <location>
        <begin position="190"/>
        <end position="212"/>
    </location>
</feature>
<name>A0A9P5PKM3_9AGAR</name>
<dbReference type="EMBL" id="JADNRY010000111">
    <property type="protein sequence ID" value="KAF9064989.1"/>
    <property type="molecule type" value="Genomic_DNA"/>
</dbReference>
<dbReference type="PANTHER" id="PTHR40465">
    <property type="entry name" value="CHROMOSOME 1, WHOLE GENOME SHOTGUN SEQUENCE"/>
    <property type="match status" value="1"/>
</dbReference>
<feature type="transmembrane region" description="Helical" evidence="1">
    <location>
        <begin position="12"/>
        <end position="31"/>
    </location>
</feature>
<evidence type="ECO:0000259" key="2">
    <source>
        <dbReference type="Pfam" id="PF20152"/>
    </source>
</evidence>
<keyword evidence="1" id="KW-0812">Transmembrane</keyword>
<protein>
    <recommendedName>
        <fullName evidence="2">DUF6534 domain-containing protein</fullName>
    </recommendedName>
</protein>
<evidence type="ECO:0000313" key="3">
    <source>
        <dbReference type="EMBL" id="KAF9064989.1"/>
    </source>
</evidence>
<keyword evidence="4" id="KW-1185">Reference proteome</keyword>
<reference evidence="3" key="1">
    <citation type="submission" date="2020-11" db="EMBL/GenBank/DDBJ databases">
        <authorList>
            <consortium name="DOE Joint Genome Institute"/>
            <person name="Ahrendt S."/>
            <person name="Riley R."/>
            <person name="Andreopoulos W."/>
            <person name="Labutti K."/>
            <person name="Pangilinan J."/>
            <person name="Ruiz-Duenas F.J."/>
            <person name="Barrasa J.M."/>
            <person name="Sanchez-Garcia M."/>
            <person name="Camarero S."/>
            <person name="Miyauchi S."/>
            <person name="Serrano A."/>
            <person name="Linde D."/>
            <person name="Babiker R."/>
            <person name="Drula E."/>
            <person name="Ayuso-Fernandez I."/>
            <person name="Pacheco R."/>
            <person name="Padilla G."/>
            <person name="Ferreira P."/>
            <person name="Barriuso J."/>
            <person name="Kellner H."/>
            <person name="Castanera R."/>
            <person name="Alfaro M."/>
            <person name="Ramirez L."/>
            <person name="Pisabarro A.G."/>
            <person name="Kuo A."/>
            <person name="Tritt A."/>
            <person name="Lipzen A."/>
            <person name="He G."/>
            <person name="Yan M."/>
            <person name="Ng V."/>
            <person name="Cullen D."/>
            <person name="Martin F."/>
            <person name="Rosso M.-N."/>
            <person name="Henrissat B."/>
            <person name="Hibbett D."/>
            <person name="Martinez A.T."/>
            <person name="Grigoriev I.V."/>
        </authorList>
    </citation>
    <scope>NUCLEOTIDE SEQUENCE</scope>
    <source>
        <strain evidence="3">AH 40177</strain>
    </source>
</reference>
<dbReference type="Proteomes" id="UP000772434">
    <property type="component" value="Unassembled WGS sequence"/>
</dbReference>
<feature type="domain" description="DUF6534" evidence="2">
    <location>
        <begin position="155"/>
        <end position="210"/>
    </location>
</feature>
<feature type="transmembrane region" description="Helical" evidence="1">
    <location>
        <begin position="150"/>
        <end position="170"/>
    </location>
</feature>
<organism evidence="3 4">
    <name type="scientific">Rhodocollybia butyracea</name>
    <dbReference type="NCBI Taxonomy" id="206335"/>
    <lineage>
        <taxon>Eukaryota</taxon>
        <taxon>Fungi</taxon>
        <taxon>Dikarya</taxon>
        <taxon>Basidiomycota</taxon>
        <taxon>Agaricomycotina</taxon>
        <taxon>Agaricomycetes</taxon>
        <taxon>Agaricomycetidae</taxon>
        <taxon>Agaricales</taxon>
        <taxon>Marasmiineae</taxon>
        <taxon>Omphalotaceae</taxon>
        <taxon>Rhodocollybia</taxon>
    </lineage>
</organism>
<sequence length="240" mass="26312">MPAVPPGPPTVIQVYTPFFVGTLLNIFLYAGDKSWMRLLVLYLFVVETANSFLDIGLIFEPLLLNFGNMDVVATSPWTLRLDGLTTTLISTPVQIFMAWRINVIMETVIPSVIICILAMSSLAGSVWLAIAVSASPQYVKFNDFRGAPSLWLISSAVADIAIACFLVISLSRKRTGFAVLNDQIDRIIRVTVQTGSLTALTALIDVIVFLSVPVSISSEQFFPFVDGCHHRTPRSFLLGI</sequence>
<comment type="caution">
    <text evidence="3">The sequence shown here is derived from an EMBL/GenBank/DDBJ whole genome shotgun (WGS) entry which is preliminary data.</text>
</comment>
<accession>A0A9P5PKM3</accession>
<feature type="transmembrane region" description="Helical" evidence="1">
    <location>
        <begin position="111"/>
        <end position="130"/>
    </location>
</feature>
<dbReference type="AlphaFoldDB" id="A0A9P5PKM3"/>
<dbReference type="Pfam" id="PF20152">
    <property type="entry name" value="DUF6534"/>
    <property type="match status" value="1"/>
</dbReference>
<dbReference type="PANTHER" id="PTHR40465:SF1">
    <property type="entry name" value="DUF6534 DOMAIN-CONTAINING PROTEIN"/>
    <property type="match status" value="1"/>
</dbReference>
<dbReference type="OrthoDB" id="3265526at2759"/>
<feature type="transmembrane region" description="Helical" evidence="1">
    <location>
        <begin position="79"/>
        <end position="99"/>
    </location>
</feature>
<keyword evidence="1" id="KW-1133">Transmembrane helix</keyword>
<evidence type="ECO:0000256" key="1">
    <source>
        <dbReference type="SAM" id="Phobius"/>
    </source>
</evidence>